<accession>A0ABU9CHE3</accession>
<evidence type="ECO:0000313" key="2">
    <source>
        <dbReference type="Proteomes" id="UP001365405"/>
    </source>
</evidence>
<protein>
    <recommendedName>
        <fullName evidence="3">SGNH/GDSL hydrolase family protein</fullName>
    </recommendedName>
</protein>
<name>A0ABU9CHE3_9BURK</name>
<gene>
    <name evidence="1" type="ORF">AACH10_13595</name>
</gene>
<evidence type="ECO:0000313" key="1">
    <source>
        <dbReference type="EMBL" id="MEK8051279.1"/>
    </source>
</evidence>
<reference evidence="1 2" key="1">
    <citation type="submission" date="2024-04" db="EMBL/GenBank/DDBJ databases">
        <title>Novel species of the genus Ideonella isolated from streams.</title>
        <authorList>
            <person name="Lu H."/>
        </authorList>
    </citation>
    <scope>NUCLEOTIDE SEQUENCE [LARGE SCALE GENOMIC DNA]</scope>
    <source>
        <strain evidence="1 2">DXS22W</strain>
    </source>
</reference>
<organism evidence="1 2">
    <name type="scientific">Pseudaquabacterium inlustre</name>
    <dbReference type="NCBI Taxonomy" id="2984192"/>
    <lineage>
        <taxon>Bacteria</taxon>
        <taxon>Pseudomonadati</taxon>
        <taxon>Pseudomonadota</taxon>
        <taxon>Betaproteobacteria</taxon>
        <taxon>Burkholderiales</taxon>
        <taxon>Sphaerotilaceae</taxon>
        <taxon>Pseudaquabacterium</taxon>
    </lineage>
</organism>
<dbReference type="InterPro" id="IPR036514">
    <property type="entry name" value="SGNH_hydro_sf"/>
</dbReference>
<sequence>MTPSTACTSGRGRRLWGAGGLLAALALVLGMQGCAVPGGGASSAPAPATAEPAASGPPQSMLWVGNSFFYYNNSLHGHVGLLAASGGVRVRGVSSTISGSGLDWHDLPSLLRPGGLGRYSFVGDNEIRFNPPGRQFDSVVMMDCSQCPVHPQLQGAFHDTVKKNATLLRERGIRPVLFMSWAYADKPDMTEALAAQYTAAGKANGAQVIPAGLAFARALALDPAVQLYAPDKRHPSLAGTYLAACTTYAALWGKSPVGLGYTAGLDPALVRTLQTAAWDAVQAQARR</sequence>
<dbReference type="Proteomes" id="UP001365405">
    <property type="component" value="Unassembled WGS sequence"/>
</dbReference>
<dbReference type="EMBL" id="JBBUTH010000007">
    <property type="protein sequence ID" value="MEK8051279.1"/>
    <property type="molecule type" value="Genomic_DNA"/>
</dbReference>
<dbReference type="RefSeq" id="WP_341410968.1">
    <property type="nucleotide sequence ID" value="NZ_JBBUTH010000007.1"/>
</dbReference>
<dbReference type="SUPFAM" id="SSF52266">
    <property type="entry name" value="SGNH hydrolase"/>
    <property type="match status" value="1"/>
</dbReference>
<evidence type="ECO:0008006" key="3">
    <source>
        <dbReference type="Google" id="ProtNLM"/>
    </source>
</evidence>
<comment type="caution">
    <text evidence="1">The sequence shown here is derived from an EMBL/GenBank/DDBJ whole genome shotgun (WGS) entry which is preliminary data.</text>
</comment>
<keyword evidence="2" id="KW-1185">Reference proteome</keyword>
<dbReference type="Gene3D" id="3.40.50.1110">
    <property type="entry name" value="SGNH hydrolase"/>
    <property type="match status" value="1"/>
</dbReference>
<proteinExistence type="predicted"/>